<feature type="transmembrane region" description="Helical" evidence="1">
    <location>
        <begin position="68"/>
        <end position="84"/>
    </location>
</feature>
<dbReference type="Proteomes" id="UP001597419">
    <property type="component" value="Unassembled WGS sequence"/>
</dbReference>
<dbReference type="RefSeq" id="WP_345405093.1">
    <property type="nucleotide sequence ID" value="NZ_BAABHG010000017.1"/>
</dbReference>
<evidence type="ECO:0008006" key="4">
    <source>
        <dbReference type="Google" id="ProtNLM"/>
    </source>
</evidence>
<sequence length="124" mass="13725">MTVSGEESRTAEPAVETDGEVGGIRELSERVVFSMYRRFPWLHKALLGMVVVFTGTCLVAVVTRLSPLPLLPLPLFAGSGYTLWRIRDVRGSRGPLLTWSLLFVVTTAVGFWLMSVIARWVSVS</sequence>
<evidence type="ECO:0000313" key="3">
    <source>
        <dbReference type="Proteomes" id="UP001597419"/>
    </source>
</evidence>
<keyword evidence="1" id="KW-0472">Membrane</keyword>
<evidence type="ECO:0000256" key="1">
    <source>
        <dbReference type="SAM" id="Phobius"/>
    </source>
</evidence>
<reference evidence="3" key="1">
    <citation type="journal article" date="2019" name="Int. J. Syst. Evol. Microbiol.">
        <title>The Global Catalogue of Microorganisms (GCM) 10K type strain sequencing project: providing services to taxonomists for standard genome sequencing and annotation.</title>
        <authorList>
            <consortium name="The Broad Institute Genomics Platform"/>
            <consortium name="The Broad Institute Genome Sequencing Center for Infectious Disease"/>
            <person name="Wu L."/>
            <person name="Ma J."/>
        </authorList>
    </citation>
    <scope>NUCLEOTIDE SEQUENCE [LARGE SCALE GENOMIC DNA]</scope>
    <source>
        <strain evidence="3">CGMCC 4.7643</strain>
    </source>
</reference>
<keyword evidence="1" id="KW-0812">Transmembrane</keyword>
<proteinExistence type="predicted"/>
<comment type="caution">
    <text evidence="2">The sequence shown here is derived from an EMBL/GenBank/DDBJ whole genome shotgun (WGS) entry which is preliminary data.</text>
</comment>
<accession>A0ABW5GTR4</accession>
<keyword evidence="1" id="KW-1133">Transmembrane helix</keyword>
<dbReference type="EMBL" id="JBHUKU010000025">
    <property type="protein sequence ID" value="MFD2464351.1"/>
    <property type="molecule type" value="Genomic_DNA"/>
</dbReference>
<gene>
    <name evidence="2" type="ORF">ACFSYJ_37450</name>
</gene>
<name>A0ABW5GTR4_9PSEU</name>
<feature type="transmembrane region" description="Helical" evidence="1">
    <location>
        <begin position="45"/>
        <end position="62"/>
    </location>
</feature>
<keyword evidence="3" id="KW-1185">Reference proteome</keyword>
<protein>
    <recommendedName>
        <fullName evidence="4">Transmembrane protein</fullName>
    </recommendedName>
</protein>
<organism evidence="2 3">
    <name type="scientific">Amycolatopsis samaneae</name>
    <dbReference type="NCBI Taxonomy" id="664691"/>
    <lineage>
        <taxon>Bacteria</taxon>
        <taxon>Bacillati</taxon>
        <taxon>Actinomycetota</taxon>
        <taxon>Actinomycetes</taxon>
        <taxon>Pseudonocardiales</taxon>
        <taxon>Pseudonocardiaceae</taxon>
        <taxon>Amycolatopsis</taxon>
    </lineage>
</organism>
<evidence type="ECO:0000313" key="2">
    <source>
        <dbReference type="EMBL" id="MFD2464351.1"/>
    </source>
</evidence>
<feature type="transmembrane region" description="Helical" evidence="1">
    <location>
        <begin position="96"/>
        <end position="121"/>
    </location>
</feature>